<keyword evidence="2" id="KW-1185">Reference proteome</keyword>
<reference evidence="1 2" key="1">
    <citation type="submission" date="2022-05" db="EMBL/GenBank/DDBJ databases">
        <title>Diverse viruses of marine archaea discovered using metagenomics.</title>
        <authorList>
            <person name="Zhou Y."/>
        </authorList>
    </citation>
    <scope>NUCLEOTIDE SEQUENCE [LARGE SCALE GENOMIC DNA]</scope>
    <source>
        <strain evidence="1">YSH_922147</strain>
    </source>
</reference>
<dbReference type="EMBL" id="ON649701">
    <property type="protein sequence ID" value="UVF62456.1"/>
    <property type="molecule type" value="Genomic_DNA"/>
</dbReference>
<sequence length="49" mass="6040">MSHICEKCNFESLDPMVEARFYPFIWYCSKCNYRHIVVRTLQIKPEYLH</sequence>
<name>A0A976YF60_9CAUD</name>
<proteinExistence type="predicted"/>
<dbReference type="Proteomes" id="UP001156973">
    <property type="component" value="Segment"/>
</dbReference>
<accession>A0A976YF60</accession>
<evidence type="ECO:0000313" key="2">
    <source>
        <dbReference type="Proteomes" id="UP001156973"/>
    </source>
</evidence>
<evidence type="ECO:0000313" key="1">
    <source>
        <dbReference type="EMBL" id="UVF62456.1"/>
    </source>
</evidence>
<protein>
    <submittedName>
        <fullName evidence="1">Zn-finger protein</fullName>
    </submittedName>
</protein>
<organism evidence="1 2">
    <name type="scientific">Nitrososphaeria virus YSH_922147</name>
    <dbReference type="NCBI Taxonomy" id="3071323"/>
    <lineage>
        <taxon>Viruses</taxon>
        <taxon>Duplodnaviria</taxon>
        <taxon>Heunggongvirae</taxon>
        <taxon>Uroviricota</taxon>
        <taxon>Caudoviricetes</taxon>
        <taxon>Juravirales</taxon>
        <taxon>Yangangviridae</taxon>
        <taxon>Mathaucavirus</taxon>
        <taxon>Mathaucavirus yangshanense</taxon>
    </lineage>
</organism>
<dbReference type="KEGG" id="vg:80545007"/>